<keyword evidence="2" id="KW-0808">Transferase</keyword>
<name>A0A2K3MEB8_TRIPR</name>
<accession>A0A2K3MEB8</accession>
<dbReference type="EMBL" id="ASHM01058744">
    <property type="protein sequence ID" value="PNX89127.1"/>
    <property type="molecule type" value="Genomic_DNA"/>
</dbReference>
<keyword evidence="1" id="KW-0472">Membrane</keyword>
<dbReference type="AlphaFoldDB" id="A0A2K3MEB8"/>
<keyword evidence="2" id="KW-0012">Acyltransferase</keyword>
<evidence type="ECO:0000313" key="3">
    <source>
        <dbReference type="Proteomes" id="UP000236291"/>
    </source>
</evidence>
<dbReference type="STRING" id="57577.A0A2K3MEB8"/>
<feature type="non-terminal residue" evidence="2">
    <location>
        <position position="1"/>
    </location>
</feature>
<evidence type="ECO:0000313" key="2">
    <source>
        <dbReference type="EMBL" id="PNX89127.1"/>
    </source>
</evidence>
<keyword evidence="1" id="KW-0812">Transmembrane</keyword>
<dbReference type="ExpressionAtlas" id="A0A2K3MEB8">
    <property type="expression patterns" value="baseline"/>
</dbReference>
<sequence length="94" mass="10662">RHFLLCMYGTVAVGLILAGRLKELKVVYILTVYYGIDNSFWDLVPHVVQWLLGSYNTQILLIVFLAIIGMLLAGFFGYHAKLCLSNTTTNEVFF</sequence>
<comment type="caution">
    <text evidence="2">The sequence shown here is derived from an EMBL/GenBank/DDBJ whole genome shotgun (WGS) entry which is preliminary data.</text>
</comment>
<reference evidence="2 3" key="2">
    <citation type="journal article" date="2017" name="Front. Plant Sci.">
        <title>Gene Classification and Mining of Molecular Markers Useful in Red Clover (Trifolium pratense) Breeding.</title>
        <authorList>
            <person name="Istvanek J."/>
            <person name="Dluhosova J."/>
            <person name="Dluhos P."/>
            <person name="Patkova L."/>
            <person name="Nedelnik J."/>
            <person name="Repkova J."/>
        </authorList>
    </citation>
    <scope>NUCLEOTIDE SEQUENCE [LARGE SCALE GENOMIC DNA]</scope>
    <source>
        <strain evidence="3">cv. Tatra</strain>
        <tissue evidence="2">Young leaves</tissue>
    </source>
</reference>
<proteinExistence type="predicted"/>
<dbReference type="GO" id="GO:0016746">
    <property type="term" value="F:acyltransferase activity"/>
    <property type="evidence" value="ECO:0007669"/>
    <property type="project" value="UniProtKB-KW"/>
</dbReference>
<protein>
    <submittedName>
        <fullName evidence="2">Putative S-acyltransferase</fullName>
    </submittedName>
</protein>
<dbReference type="Proteomes" id="UP000236291">
    <property type="component" value="Unassembled WGS sequence"/>
</dbReference>
<gene>
    <name evidence="2" type="ORF">L195_g045244</name>
</gene>
<keyword evidence="1" id="KW-1133">Transmembrane helix</keyword>
<reference evidence="2 3" key="1">
    <citation type="journal article" date="2014" name="Am. J. Bot.">
        <title>Genome assembly and annotation for red clover (Trifolium pratense; Fabaceae).</title>
        <authorList>
            <person name="Istvanek J."/>
            <person name="Jaros M."/>
            <person name="Krenek A."/>
            <person name="Repkova J."/>
        </authorList>
    </citation>
    <scope>NUCLEOTIDE SEQUENCE [LARGE SCALE GENOMIC DNA]</scope>
    <source>
        <strain evidence="3">cv. Tatra</strain>
        <tissue evidence="2">Young leaves</tissue>
    </source>
</reference>
<organism evidence="2 3">
    <name type="scientific">Trifolium pratense</name>
    <name type="common">Red clover</name>
    <dbReference type="NCBI Taxonomy" id="57577"/>
    <lineage>
        <taxon>Eukaryota</taxon>
        <taxon>Viridiplantae</taxon>
        <taxon>Streptophyta</taxon>
        <taxon>Embryophyta</taxon>
        <taxon>Tracheophyta</taxon>
        <taxon>Spermatophyta</taxon>
        <taxon>Magnoliopsida</taxon>
        <taxon>eudicotyledons</taxon>
        <taxon>Gunneridae</taxon>
        <taxon>Pentapetalae</taxon>
        <taxon>rosids</taxon>
        <taxon>fabids</taxon>
        <taxon>Fabales</taxon>
        <taxon>Fabaceae</taxon>
        <taxon>Papilionoideae</taxon>
        <taxon>50 kb inversion clade</taxon>
        <taxon>NPAAA clade</taxon>
        <taxon>Hologalegina</taxon>
        <taxon>IRL clade</taxon>
        <taxon>Trifolieae</taxon>
        <taxon>Trifolium</taxon>
    </lineage>
</organism>
<evidence type="ECO:0000256" key="1">
    <source>
        <dbReference type="SAM" id="Phobius"/>
    </source>
</evidence>
<feature type="transmembrane region" description="Helical" evidence="1">
    <location>
        <begin position="59"/>
        <end position="78"/>
    </location>
</feature>